<feature type="signal peptide" evidence="6">
    <location>
        <begin position="1"/>
        <end position="23"/>
    </location>
</feature>
<evidence type="ECO:0000256" key="3">
    <source>
        <dbReference type="ARBA" id="ARBA00022737"/>
    </source>
</evidence>
<keyword evidence="1" id="KW-0147">Chitin-binding</keyword>
<evidence type="ECO:0000256" key="4">
    <source>
        <dbReference type="ARBA" id="ARBA00023157"/>
    </source>
</evidence>
<keyword evidence="3" id="KW-0677">Repeat</keyword>
<evidence type="ECO:0000313" key="9">
    <source>
        <dbReference type="Proteomes" id="UP000075886"/>
    </source>
</evidence>
<organism evidence="8 9">
    <name type="scientific">Anopheles farauti</name>
    <dbReference type="NCBI Taxonomy" id="69004"/>
    <lineage>
        <taxon>Eukaryota</taxon>
        <taxon>Metazoa</taxon>
        <taxon>Ecdysozoa</taxon>
        <taxon>Arthropoda</taxon>
        <taxon>Hexapoda</taxon>
        <taxon>Insecta</taxon>
        <taxon>Pterygota</taxon>
        <taxon>Neoptera</taxon>
        <taxon>Endopterygota</taxon>
        <taxon>Diptera</taxon>
        <taxon>Nematocera</taxon>
        <taxon>Culicoidea</taxon>
        <taxon>Culicidae</taxon>
        <taxon>Anophelinae</taxon>
        <taxon>Anopheles</taxon>
    </lineage>
</organism>
<dbReference type="InterPro" id="IPR002557">
    <property type="entry name" value="Chitin-bd_dom"/>
</dbReference>
<dbReference type="SUPFAM" id="SSF57625">
    <property type="entry name" value="Invertebrate chitin-binding proteins"/>
    <property type="match status" value="3"/>
</dbReference>
<reference evidence="9" key="1">
    <citation type="submission" date="2014-01" db="EMBL/GenBank/DDBJ databases">
        <title>The Genome Sequence of Anopheles farauti FAR1 (V2).</title>
        <authorList>
            <consortium name="The Broad Institute Genomics Platform"/>
            <person name="Neafsey D.E."/>
            <person name="Besansky N."/>
            <person name="Howell P."/>
            <person name="Walton C."/>
            <person name="Young S.K."/>
            <person name="Zeng Q."/>
            <person name="Gargeya S."/>
            <person name="Fitzgerald M."/>
            <person name="Haas B."/>
            <person name="Abouelleil A."/>
            <person name="Allen A.W."/>
            <person name="Alvarado L."/>
            <person name="Arachchi H.M."/>
            <person name="Berlin A.M."/>
            <person name="Chapman S.B."/>
            <person name="Gainer-Dewar J."/>
            <person name="Goldberg J."/>
            <person name="Griggs A."/>
            <person name="Gujja S."/>
            <person name="Hansen M."/>
            <person name="Howarth C."/>
            <person name="Imamovic A."/>
            <person name="Ireland A."/>
            <person name="Larimer J."/>
            <person name="McCowan C."/>
            <person name="Murphy C."/>
            <person name="Pearson M."/>
            <person name="Poon T.W."/>
            <person name="Priest M."/>
            <person name="Roberts A."/>
            <person name="Saif S."/>
            <person name="Shea T."/>
            <person name="Sisk P."/>
            <person name="Sykes S."/>
            <person name="Wortman J."/>
            <person name="Nusbaum C."/>
            <person name="Birren B."/>
        </authorList>
    </citation>
    <scope>NUCLEOTIDE SEQUENCE [LARGE SCALE GENOMIC DNA]</scope>
    <source>
        <strain evidence="9">FAR1</strain>
    </source>
</reference>
<dbReference type="InterPro" id="IPR036508">
    <property type="entry name" value="Chitin-bd_dom_sf"/>
</dbReference>
<evidence type="ECO:0000256" key="6">
    <source>
        <dbReference type="SAM" id="SignalP"/>
    </source>
</evidence>
<evidence type="ECO:0000256" key="1">
    <source>
        <dbReference type="ARBA" id="ARBA00022669"/>
    </source>
</evidence>
<sequence length="232" mass="25736">MIQRVLYSVLLGVALSLVPGCSANLTDLCTGVRFGAFPHPTDCRQYVMCLLWTPVVVPCPSGYVYHPGVQFCVQESQYRCEVGTTPGPTSTTTPEPTTTTTAECVDRPSWESFFCDDVRRAFAPNPMNCTQYISCRSNPPRNLPCRVGTIFNDLYQDCLPGDDHTCTMAGVNGDFCTGRADGSYSHPFLCNRFVTCVREQGRLESCPPFYVFDPRLTFCVKRNAVECSSLLQ</sequence>
<dbReference type="GO" id="GO:0005576">
    <property type="term" value="C:extracellular region"/>
    <property type="evidence" value="ECO:0007669"/>
    <property type="project" value="InterPro"/>
</dbReference>
<dbReference type="EnsemblMetazoa" id="AFAF007479-RA">
    <property type="protein sequence ID" value="AFAF007479-PA"/>
    <property type="gene ID" value="AFAF007479"/>
</dbReference>
<keyword evidence="4" id="KW-1015">Disulfide bond</keyword>
<dbReference type="Proteomes" id="UP000075886">
    <property type="component" value="Unassembled WGS sequence"/>
</dbReference>
<feature type="domain" description="Chitin-binding type-2" evidence="7">
    <location>
        <begin position="173"/>
        <end position="229"/>
    </location>
</feature>
<dbReference type="VEuPathDB" id="VectorBase:AFAF007479"/>
<proteinExistence type="predicted"/>
<keyword evidence="5" id="KW-0325">Glycoprotein</keyword>
<dbReference type="EMBL" id="AXCN02001053">
    <property type="status" value="NOT_ANNOTATED_CDS"/>
    <property type="molecule type" value="Genomic_DNA"/>
</dbReference>
<accession>A0A182QCL8</accession>
<dbReference type="SMART" id="SM00494">
    <property type="entry name" value="ChtBD2"/>
    <property type="match status" value="3"/>
</dbReference>
<name>A0A182QCL8_9DIPT</name>
<dbReference type="STRING" id="69004.A0A182QCL8"/>
<feature type="domain" description="Chitin-binding type-2" evidence="7">
    <location>
        <begin position="112"/>
        <end position="168"/>
    </location>
</feature>
<dbReference type="Pfam" id="PF01607">
    <property type="entry name" value="CBM_14"/>
    <property type="match status" value="3"/>
</dbReference>
<evidence type="ECO:0000313" key="8">
    <source>
        <dbReference type="EnsemblMetazoa" id="AFAF007479-PA"/>
    </source>
</evidence>
<keyword evidence="2 6" id="KW-0732">Signal</keyword>
<dbReference type="PROSITE" id="PS50940">
    <property type="entry name" value="CHIT_BIND_II"/>
    <property type="match status" value="3"/>
</dbReference>
<keyword evidence="9" id="KW-1185">Reference proteome</keyword>
<dbReference type="AlphaFoldDB" id="A0A182QCL8"/>
<dbReference type="PANTHER" id="PTHR23301">
    <property type="entry name" value="CHITIN BINDING PERITROPHIN-A"/>
    <property type="match status" value="1"/>
</dbReference>
<protein>
    <recommendedName>
        <fullName evidence="7">Chitin-binding type-2 domain-containing protein</fullName>
    </recommendedName>
</protein>
<evidence type="ECO:0000256" key="2">
    <source>
        <dbReference type="ARBA" id="ARBA00022729"/>
    </source>
</evidence>
<dbReference type="InterPro" id="IPR051940">
    <property type="entry name" value="Chitin_bind-dev_reg"/>
</dbReference>
<evidence type="ECO:0000256" key="5">
    <source>
        <dbReference type="ARBA" id="ARBA00023180"/>
    </source>
</evidence>
<dbReference type="GO" id="GO:0008061">
    <property type="term" value="F:chitin binding"/>
    <property type="evidence" value="ECO:0007669"/>
    <property type="project" value="UniProtKB-KW"/>
</dbReference>
<feature type="domain" description="Chitin-binding type-2" evidence="7">
    <location>
        <begin position="26"/>
        <end position="82"/>
    </location>
</feature>
<reference evidence="8" key="2">
    <citation type="submission" date="2020-05" db="UniProtKB">
        <authorList>
            <consortium name="EnsemblMetazoa"/>
        </authorList>
    </citation>
    <scope>IDENTIFICATION</scope>
    <source>
        <strain evidence="8">FAR1</strain>
    </source>
</reference>
<dbReference type="PANTHER" id="PTHR23301:SF0">
    <property type="entry name" value="CHITIN-BINDING TYPE-2 DOMAIN-CONTAINING PROTEIN-RELATED"/>
    <property type="match status" value="1"/>
</dbReference>
<evidence type="ECO:0000259" key="7">
    <source>
        <dbReference type="PROSITE" id="PS50940"/>
    </source>
</evidence>
<feature type="chain" id="PRO_5008132714" description="Chitin-binding type-2 domain-containing protein" evidence="6">
    <location>
        <begin position="24"/>
        <end position="232"/>
    </location>
</feature>
<dbReference type="Gene3D" id="2.170.140.10">
    <property type="entry name" value="Chitin binding domain"/>
    <property type="match status" value="3"/>
</dbReference>